<keyword evidence="4 7" id="KW-0812">Transmembrane</keyword>
<feature type="transmembrane region" description="Helical" evidence="7">
    <location>
        <begin position="151"/>
        <end position="172"/>
    </location>
</feature>
<dbReference type="RefSeq" id="WP_307199867.1">
    <property type="nucleotide sequence ID" value="NZ_JAUSSU010000001.1"/>
</dbReference>
<keyword evidence="6 7" id="KW-0472">Membrane</keyword>
<evidence type="ECO:0000313" key="9">
    <source>
        <dbReference type="EMBL" id="MDQ0110621.1"/>
    </source>
</evidence>
<evidence type="ECO:0000256" key="2">
    <source>
        <dbReference type="ARBA" id="ARBA00022448"/>
    </source>
</evidence>
<dbReference type="PROSITE" id="PS50928">
    <property type="entry name" value="ABC_TM1"/>
    <property type="match status" value="1"/>
</dbReference>
<evidence type="ECO:0000256" key="1">
    <source>
        <dbReference type="ARBA" id="ARBA00004651"/>
    </source>
</evidence>
<keyword evidence="2 7" id="KW-0813">Transport</keyword>
<evidence type="ECO:0000256" key="7">
    <source>
        <dbReference type="RuleBase" id="RU363032"/>
    </source>
</evidence>
<dbReference type="InterPro" id="IPR050809">
    <property type="entry name" value="UgpAE/MalFG_permease"/>
</dbReference>
<proteinExistence type="inferred from homology"/>
<organism evidence="9 10">
    <name type="scientific">Paenibacillus harenae</name>
    <dbReference type="NCBI Taxonomy" id="306543"/>
    <lineage>
        <taxon>Bacteria</taxon>
        <taxon>Bacillati</taxon>
        <taxon>Bacillota</taxon>
        <taxon>Bacilli</taxon>
        <taxon>Bacillales</taxon>
        <taxon>Paenibacillaceae</taxon>
        <taxon>Paenibacillus</taxon>
    </lineage>
</organism>
<evidence type="ECO:0000256" key="5">
    <source>
        <dbReference type="ARBA" id="ARBA00022989"/>
    </source>
</evidence>
<accession>A0ABT9TUS9</accession>
<dbReference type="SUPFAM" id="SSF161098">
    <property type="entry name" value="MetI-like"/>
    <property type="match status" value="1"/>
</dbReference>
<feature type="transmembrane region" description="Helical" evidence="7">
    <location>
        <begin position="341"/>
        <end position="362"/>
    </location>
</feature>
<feature type="transmembrane region" description="Helical" evidence="7">
    <location>
        <begin position="281"/>
        <end position="305"/>
    </location>
</feature>
<evidence type="ECO:0000256" key="4">
    <source>
        <dbReference type="ARBA" id="ARBA00022692"/>
    </source>
</evidence>
<keyword evidence="10" id="KW-1185">Reference proteome</keyword>
<dbReference type="InterPro" id="IPR000515">
    <property type="entry name" value="MetI-like"/>
</dbReference>
<sequence>MYKRGYELNVPLRTVETSKTIGIGSFPKLSGIFQMSEAWLADLLEGRIQQLEDVGGVRRVVPKGVVIPGFEQLKKNRKLNKIWNFRHIYLFLLPAIIWFLVFAYYPMYGIIIAFKDFKFNLGILGSPWEGFKYFEQFLNDSSFYDVLRNTLSISALKLIFGFPAPLILALMLNAVMHKKIKRVFQTISYLPHFVSWVVVVTLLQKILSPNVGLINDIRYQMGLDPIFFMGKPELFYPLVIISDIWKGIGWGSIIYLAALTNIDPHLYEAAEIDGAGRWSKLFKITLPCLIPTIGILLIFSLSGILNAGFDQIWLMQSPATLSVSEILDTYVLKTGLQQGQLAYSTAIGLFKSAISLLLIVAVNHISKRVSDVSLW</sequence>
<dbReference type="Gene3D" id="1.10.3720.10">
    <property type="entry name" value="MetI-like"/>
    <property type="match status" value="1"/>
</dbReference>
<evidence type="ECO:0000313" key="10">
    <source>
        <dbReference type="Proteomes" id="UP001229346"/>
    </source>
</evidence>
<comment type="caution">
    <text evidence="9">The sequence shown here is derived from an EMBL/GenBank/DDBJ whole genome shotgun (WGS) entry which is preliminary data.</text>
</comment>
<protein>
    <submittedName>
        <fullName evidence="9">Aldouronate transport system permease protein</fullName>
    </submittedName>
</protein>
<feature type="transmembrane region" description="Helical" evidence="7">
    <location>
        <begin position="234"/>
        <end position="260"/>
    </location>
</feature>
<dbReference type="PANTHER" id="PTHR43227">
    <property type="entry name" value="BLL4140 PROTEIN"/>
    <property type="match status" value="1"/>
</dbReference>
<name>A0ABT9TUS9_PAEHA</name>
<dbReference type="Pfam" id="PF00528">
    <property type="entry name" value="BPD_transp_1"/>
    <property type="match status" value="1"/>
</dbReference>
<dbReference type="InterPro" id="IPR035906">
    <property type="entry name" value="MetI-like_sf"/>
</dbReference>
<dbReference type="PANTHER" id="PTHR43227:SF11">
    <property type="entry name" value="BLL4140 PROTEIN"/>
    <property type="match status" value="1"/>
</dbReference>
<comment type="subcellular location">
    <subcellularLocation>
        <location evidence="1 7">Cell membrane</location>
        <topology evidence="1 7">Multi-pass membrane protein</topology>
    </subcellularLocation>
</comment>
<gene>
    <name evidence="9" type="ORF">J2T15_000037</name>
</gene>
<feature type="domain" description="ABC transmembrane type-1" evidence="8">
    <location>
        <begin position="147"/>
        <end position="362"/>
    </location>
</feature>
<evidence type="ECO:0000256" key="6">
    <source>
        <dbReference type="ARBA" id="ARBA00023136"/>
    </source>
</evidence>
<comment type="similarity">
    <text evidence="7">Belongs to the binding-protein-dependent transport system permease family.</text>
</comment>
<dbReference type="CDD" id="cd06261">
    <property type="entry name" value="TM_PBP2"/>
    <property type="match status" value="1"/>
</dbReference>
<keyword evidence="3" id="KW-1003">Cell membrane</keyword>
<evidence type="ECO:0000256" key="3">
    <source>
        <dbReference type="ARBA" id="ARBA00022475"/>
    </source>
</evidence>
<evidence type="ECO:0000259" key="8">
    <source>
        <dbReference type="PROSITE" id="PS50928"/>
    </source>
</evidence>
<reference evidence="9 10" key="1">
    <citation type="submission" date="2023-07" db="EMBL/GenBank/DDBJ databases">
        <title>Sorghum-associated microbial communities from plants grown in Nebraska, USA.</title>
        <authorList>
            <person name="Schachtman D."/>
        </authorList>
    </citation>
    <scope>NUCLEOTIDE SEQUENCE [LARGE SCALE GENOMIC DNA]</scope>
    <source>
        <strain evidence="9 10">CC482</strain>
    </source>
</reference>
<feature type="transmembrane region" description="Helical" evidence="7">
    <location>
        <begin position="88"/>
        <end position="114"/>
    </location>
</feature>
<dbReference type="Proteomes" id="UP001229346">
    <property type="component" value="Unassembled WGS sequence"/>
</dbReference>
<feature type="transmembrane region" description="Helical" evidence="7">
    <location>
        <begin position="193"/>
        <end position="214"/>
    </location>
</feature>
<keyword evidence="5 7" id="KW-1133">Transmembrane helix</keyword>
<dbReference type="EMBL" id="JAUSSU010000001">
    <property type="protein sequence ID" value="MDQ0110621.1"/>
    <property type="molecule type" value="Genomic_DNA"/>
</dbReference>